<comment type="catalytic activity">
    <reaction evidence="1">
        <text>D-glucuronate = D-fructuronate</text>
        <dbReference type="Rhea" id="RHEA:13049"/>
        <dbReference type="ChEBI" id="CHEBI:58720"/>
        <dbReference type="ChEBI" id="CHEBI:59863"/>
        <dbReference type="EC" id="5.3.1.12"/>
    </reaction>
</comment>
<dbReference type="Gene3D" id="1.10.2020.10">
    <property type="entry name" value="uronate isomerase, domain 2, chain A"/>
    <property type="match status" value="1"/>
</dbReference>
<evidence type="ECO:0000313" key="8">
    <source>
        <dbReference type="Proteomes" id="UP000010433"/>
    </source>
</evidence>
<evidence type="ECO:0000256" key="1">
    <source>
        <dbReference type="ARBA" id="ARBA00001165"/>
    </source>
</evidence>
<proteinExistence type="inferred from homology"/>
<evidence type="ECO:0000256" key="3">
    <source>
        <dbReference type="ARBA" id="ARBA00008397"/>
    </source>
</evidence>
<evidence type="ECO:0000256" key="4">
    <source>
        <dbReference type="ARBA" id="ARBA00012546"/>
    </source>
</evidence>
<reference evidence="7 8" key="1">
    <citation type="submission" date="2012-05" db="EMBL/GenBank/DDBJ databases">
        <authorList>
            <person name="Weinstock G."/>
            <person name="Sodergren E."/>
            <person name="Lobos E.A."/>
            <person name="Fulton L."/>
            <person name="Fulton R."/>
            <person name="Courtney L."/>
            <person name="Fronick C."/>
            <person name="O'Laughlin M."/>
            <person name="Godfrey J."/>
            <person name="Wilson R.M."/>
            <person name="Miner T."/>
            <person name="Farmer C."/>
            <person name="Delehaunty K."/>
            <person name="Cordes M."/>
            <person name="Minx P."/>
            <person name="Tomlinson C."/>
            <person name="Chen J."/>
            <person name="Wollam A."/>
            <person name="Pepin K.H."/>
            <person name="Bhonagiri V."/>
            <person name="Zhang X."/>
            <person name="Suruliraj S."/>
            <person name="Warren W."/>
            <person name="Mitreva M."/>
            <person name="Mardis E.R."/>
            <person name="Wilson R.K."/>
        </authorList>
    </citation>
    <scope>NUCLEOTIDE SEQUENCE [LARGE SCALE GENOMIC DNA]</scope>
    <source>
        <strain evidence="7 8">F0055</strain>
    </source>
</reference>
<dbReference type="STRING" id="1127699.HMPREF9151_01488"/>
<name>L1N8N7_9BACT</name>
<protein>
    <recommendedName>
        <fullName evidence="5">Uronate isomerase</fullName>
        <ecNumber evidence="4">5.3.1.12</ecNumber>
    </recommendedName>
</protein>
<keyword evidence="8" id="KW-1185">Reference proteome</keyword>
<dbReference type="Gene3D" id="3.20.20.140">
    <property type="entry name" value="Metal-dependent hydrolases"/>
    <property type="match status" value="1"/>
</dbReference>
<dbReference type="InterPro" id="IPR032466">
    <property type="entry name" value="Metal_Hydrolase"/>
</dbReference>
<dbReference type="RefSeq" id="WP_009162798.1">
    <property type="nucleotide sequence ID" value="NZ_KB291002.1"/>
</dbReference>
<dbReference type="NCBIfam" id="NF002794">
    <property type="entry name" value="PRK02925.1"/>
    <property type="match status" value="1"/>
</dbReference>
<dbReference type="GO" id="GO:0019698">
    <property type="term" value="P:D-galacturonate catabolic process"/>
    <property type="evidence" value="ECO:0007669"/>
    <property type="project" value="TreeGrafter"/>
</dbReference>
<dbReference type="GO" id="GO:0008880">
    <property type="term" value="F:glucuronate isomerase activity"/>
    <property type="evidence" value="ECO:0007669"/>
    <property type="project" value="UniProtKB-EC"/>
</dbReference>
<dbReference type="InterPro" id="IPR003766">
    <property type="entry name" value="Uronate_isomerase"/>
</dbReference>
<evidence type="ECO:0000256" key="2">
    <source>
        <dbReference type="ARBA" id="ARBA00004892"/>
    </source>
</evidence>
<comment type="pathway">
    <text evidence="2">Carbohydrate metabolism; pentose and glucuronate interconversion.</text>
</comment>
<comment type="similarity">
    <text evidence="3">Belongs to the metallo-dependent hydrolases superfamily. Uronate isomerase family.</text>
</comment>
<dbReference type="Proteomes" id="UP000010433">
    <property type="component" value="Unassembled WGS sequence"/>
</dbReference>
<dbReference type="EC" id="5.3.1.12" evidence="4"/>
<evidence type="ECO:0000256" key="6">
    <source>
        <dbReference type="ARBA" id="ARBA00023235"/>
    </source>
</evidence>
<comment type="caution">
    <text evidence="7">The sequence shown here is derived from an EMBL/GenBank/DDBJ whole genome shotgun (WGS) entry which is preliminary data.</text>
</comment>
<dbReference type="UniPathway" id="UPA00246"/>
<dbReference type="PATRIC" id="fig|1127699.3.peg.1370"/>
<dbReference type="PANTHER" id="PTHR30068:SF4">
    <property type="entry name" value="URONATE ISOMERASE"/>
    <property type="match status" value="1"/>
</dbReference>
<evidence type="ECO:0000256" key="5">
    <source>
        <dbReference type="ARBA" id="ARBA00020555"/>
    </source>
</evidence>
<dbReference type="PANTHER" id="PTHR30068">
    <property type="entry name" value="URONATE ISOMERASE"/>
    <property type="match status" value="1"/>
</dbReference>
<dbReference type="GO" id="GO:0042840">
    <property type="term" value="P:D-glucuronate catabolic process"/>
    <property type="evidence" value="ECO:0007669"/>
    <property type="project" value="TreeGrafter"/>
</dbReference>
<dbReference type="HOGENOM" id="CLU_044465_1_0_10"/>
<sequence length="467" mass="52639">MALSISENFLLDTLQAQELYHQHAAGLPVIDYQSGIQPAWVAEDDVFTNVANLFSTRRFCSGSPLKAMGEGEKDSADTDTDAWQRFKSWADMLPYLVGSEQYLLTHLALKTVFGIDTLLNEQTAKAVYDACNEQLAARPLTMRGLLQRFGVECVCTTDDPVADLRSHQVAREGGAEVKMLPTWRPDRAVNIERLDFRDYIYQLGQAADVDILRFTDLLEALQRRHDFFAANGCKLSDHRLEEFYDEPYTDSQIEIIFEKAMRGQELFKAEARQYKHSILSRMAEMDSDAGWTQQYHYGMICDNDLSGRAVGGLDTGFCAMDDYSTARAMLSFFNRLQQKGKLTRTLLVDVNPSGSDMLCTMAGNFQDTACPGKVQMGIGWWGDIPSADIARQLKVLLRYGLLGRSVGVSGGVSSPLSYVRYDYFRRILCRELGNDVVQGLLPHDMQLLGSTVENVCYHNARCYFDFY</sequence>
<keyword evidence="6 7" id="KW-0413">Isomerase</keyword>
<accession>L1N8N7</accession>
<dbReference type="SUPFAM" id="SSF51556">
    <property type="entry name" value="Metallo-dependent hydrolases"/>
    <property type="match status" value="1"/>
</dbReference>
<dbReference type="EMBL" id="AMEP01000095">
    <property type="protein sequence ID" value="EKX99848.1"/>
    <property type="molecule type" value="Genomic_DNA"/>
</dbReference>
<gene>
    <name evidence="7" type="ORF">HMPREF9151_01488</name>
</gene>
<organism evidence="7 8">
    <name type="scientific">Hoylesella saccharolytica F0055</name>
    <dbReference type="NCBI Taxonomy" id="1127699"/>
    <lineage>
        <taxon>Bacteria</taxon>
        <taxon>Pseudomonadati</taxon>
        <taxon>Bacteroidota</taxon>
        <taxon>Bacteroidia</taxon>
        <taxon>Bacteroidales</taxon>
        <taxon>Prevotellaceae</taxon>
        <taxon>Hoylesella</taxon>
    </lineage>
</organism>
<dbReference type="OrthoDB" id="9766564at2"/>
<evidence type="ECO:0000313" key="7">
    <source>
        <dbReference type="EMBL" id="EKX99848.1"/>
    </source>
</evidence>
<dbReference type="AlphaFoldDB" id="L1N8N7"/>
<dbReference type="Pfam" id="PF02614">
    <property type="entry name" value="UxaC"/>
    <property type="match status" value="1"/>
</dbReference>